<dbReference type="AlphaFoldDB" id="A0A1A8TM41"/>
<accession>A0A1A8TM41</accession>
<protein>
    <submittedName>
        <fullName evidence="2">Uncharacterized protein</fullName>
    </submittedName>
</protein>
<dbReference type="OrthoDB" id="6104954at2"/>
<reference evidence="2 3" key="1">
    <citation type="submission" date="2016-06" db="EMBL/GenBank/DDBJ databases">
        <authorList>
            <person name="Kjaerup R.B."/>
            <person name="Dalgaard T.S."/>
            <person name="Juul-Madsen H.R."/>
        </authorList>
    </citation>
    <scope>NUCLEOTIDE SEQUENCE [LARGE SCALE GENOMIC DNA]</scope>
    <source>
        <strain evidence="2 3">CECT 8886</strain>
    </source>
</reference>
<dbReference type="EMBL" id="FLOB01000007">
    <property type="protein sequence ID" value="SBS34149.1"/>
    <property type="molecule type" value="Genomic_DNA"/>
</dbReference>
<evidence type="ECO:0000256" key="1">
    <source>
        <dbReference type="SAM" id="SignalP"/>
    </source>
</evidence>
<keyword evidence="1" id="KW-0732">Signal</keyword>
<dbReference type="RefSeq" id="WP_067017779.1">
    <property type="nucleotide sequence ID" value="NZ_FLOB01000007.1"/>
</dbReference>
<evidence type="ECO:0000313" key="3">
    <source>
        <dbReference type="Proteomes" id="UP000092544"/>
    </source>
</evidence>
<feature type="signal peptide" evidence="1">
    <location>
        <begin position="1"/>
        <end position="28"/>
    </location>
</feature>
<keyword evidence="3" id="KW-1185">Reference proteome</keyword>
<proteinExistence type="predicted"/>
<organism evidence="2 3">
    <name type="scientific">Marinomonas spartinae</name>
    <dbReference type="NCBI Taxonomy" id="1792290"/>
    <lineage>
        <taxon>Bacteria</taxon>
        <taxon>Pseudomonadati</taxon>
        <taxon>Pseudomonadota</taxon>
        <taxon>Gammaproteobacteria</taxon>
        <taxon>Oceanospirillales</taxon>
        <taxon>Oceanospirillaceae</taxon>
        <taxon>Marinomonas</taxon>
    </lineage>
</organism>
<evidence type="ECO:0000313" key="2">
    <source>
        <dbReference type="EMBL" id="SBS34149.1"/>
    </source>
</evidence>
<feature type="chain" id="PRO_5008379136" evidence="1">
    <location>
        <begin position="29"/>
        <end position="152"/>
    </location>
</feature>
<gene>
    <name evidence="2" type="ORF">MSP8886_02977</name>
</gene>
<dbReference type="Proteomes" id="UP000092544">
    <property type="component" value="Unassembled WGS sequence"/>
</dbReference>
<name>A0A1A8TM41_9GAMM</name>
<sequence length="152" mass="17022">MKKVFFKKLQSLTAILVLNTMPVSYTQASTVFSTQPVSSGVVVNERRQSRGTSSPHATLQSLYFQNSLDHIKRNAESANGSYHVALAMVEEAYQDHFDEVLDAYEEALKKADVNQDPKLVAEAKVSAKTELEQLKLIRSKKLDEFARQFGVV</sequence>